<protein>
    <recommendedName>
        <fullName evidence="2">DUF6868 domain-containing protein</fullName>
    </recommendedName>
</protein>
<dbReference type="OrthoDB" id="5918912at2"/>
<evidence type="ECO:0000313" key="3">
    <source>
        <dbReference type="EMBL" id="RKF13721.1"/>
    </source>
</evidence>
<keyword evidence="1" id="KW-1133">Transmembrane helix</keyword>
<dbReference type="AlphaFoldDB" id="A0A420E6L4"/>
<proteinExistence type="predicted"/>
<sequence length="82" mass="9498">MFSIAEFTSFLGWCVVINAAVLLFSTLGLYLGKNVIVRIHSRAFDLDAQQLRQLYMQYIAYFKLLTLLFFFAPYVALKIMGY</sequence>
<evidence type="ECO:0000256" key="1">
    <source>
        <dbReference type="SAM" id="Phobius"/>
    </source>
</evidence>
<evidence type="ECO:0000259" key="2">
    <source>
        <dbReference type="Pfam" id="PF21742"/>
    </source>
</evidence>
<organism evidence="3 4">
    <name type="scientific">Alginatibacterium sediminis</name>
    <dbReference type="NCBI Taxonomy" id="2164068"/>
    <lineage>
        <taxon>Bacteria</taxon>
        <taxon>Pseudomonadati</taxon>
        <taxon>Pseudomonadota</taxon>
        <taxon>Gammaproteobacteria</taxon>
        <taxon>Alteromonadales</taxon>
        <taxon>Alteromonadaceae</taxon>
        <taxon>Alginatibacterium</taxon>
    </lineage>
</organism>
<dbReference type="Proteomes" id="UP000286482">
    <property type="component" value="Unassembled WGS sequence"/>
</dbReference>
<feature type="transmembrane region" description="Helical" evidence="1">
    <location>
        <begin position="58"/>
        <end position="77"/>
    </location>
</feature>
<reference evidence="3 4" key="1">
    <citation type="submission" date="2018-09" db="EMBL/GenBank/DDBJ databases">
        <authorList>
            <person name="Wang Z."/>
        </authorList>
    </citation>
    <scope>NUCLEOTIDE SEQUENCE [LARGE SCALE GENOMIC DNA]</scope>
    <source>
        <strain evidence="3 4">ALS 81</strain>
    </source>
</reference>
<dbReference type="RefSeq" id="WP_120356431.1">
    <property type="nucleotide sequence ID" value="NZ_RAQO01000010.1"/>
</dbReference>
<keyword evidence="1" id="KW-0812">Transmembrane</keyword>
<dbReference type="InterPro" id="IPR049220">
    <property type="entry name" value="DUF6868"/>
</dbReference>
<dbReference type="Pfam" id="PF21742">
    <property type="entry name" value="DUF6868"/>
    <property type="match status" value="1"/>
</dbReference>
<accession>A0A420E6L4</accession>
<feature type="transmembrane region" description="Helical" evidence="1">
    <location>
        <begin position="7"/>
        <end position="31"/>
    </location>
</feature>
<evidence type="ECO:0000313" key="4">
    <source>
        <dbReference type="Proteomes" id="UP000286482"/>
    </source>
</evidence>
<keyword evidence="4" id="KW-1185">Reference proteome</keyword>
<name>A0A420E6L4_9ALTE</name>
<comment type="caution">
    <text evidence="3">The sequence shown here is derived from an EMBL/GenBank/DDBJ whole genome shotgun (WGS) entry which is preliminary data.</text>
</comment>
<feature type="domain" description="DUF6868" evidence="2">
    <location>
        <begin position="4"/>
        <end position="80"/>
    </location>
</feature>
<dbReference type="EMBL" id="RAQO01000010">
    <property type="protein sequence ID" value="RKF13721.1"/>
    <property type="molecule type" value="Genomic_DNA"/>
</dbReference>
<gene>
    <name evidence="3" type="ORF">DBZ36_18290</name>
</gene>
<keyword evidence="1" id="KW-0472">Membrane</keyword>